<dbReference type="Pfam" id="PF09261">
    <property type="entry name" value="Alpha-mann_mid"/>
    <property type="match status" value="1"/>
</dbReference>
<dbReference type="InterPro" id="IPR011330">
    <property type="entry name" value="Glyco_hydro/deAcase_b/a-brl"/>
</dbReference>
<evidence type="ECO:0000256" key="4">
    <source>
        <dbReference type="ARBA" id="ARBA00023295"/>
    </source>
</evidence>
<evidence type="ECO:0000256" key="3">
    <source>
        <dbReference type="ARBA" id="ARBA00022801"/>
    </source>
</evidence>
<dbReference type="AlphaFoldDB" id="A0A9X2BPI7"/>
<dbReference type="PANTHER" id="PTHR46017:SF1">
    <property type="entry name" value="ALPHA-MANNOSIDASE 2C1"/>
    <property type="match status" value="1"/>
</dbReference>
<evidence type="ECO:0000313" key="6">
    <source>
        <dbReference type="EMBL" id="MCK8487233.1"/>
    </source>
</evidence>
<dbReference type="GO" id="GO:0004559">
    <property type="term" value="F:alpha-mannosidase activity"/>
    <property type="evidence" value="ECO:0007669"/>
    <property type="project" value="InterPro"/>
</dbReference>
<dbReference type="SUPFAM" id="SSF88713">
    <property type="entry name" value="Glycoside hydrolase/deacetylase"/>
    <property type="match status" value="1"/>
</dbReference>
<keyword evidence="4" id="KW-0326">Glycosidase</keyword>
<dbReference type="InterPro" id="IPR028995">
    <property type="entry name" value="Glyco_hydro_57/38_cen_sf"/>
</dbReference>
<evidence type="ECO:0000313" key="7">
    <source>
        <dbReference type="Proteomes" id="UP001139534"/>
    </source>
</evidence>
<dbReference type="Gene3D" id="2.70.98.30">
    <property type="entry name" value="Golgi alpha-mannosidase II, domain 4"/>
    <property type="match status" value="1"/>
</dbReference>
<name>A0A9X2BPI7_9BACL</name>
<evidence type="ECO:0000256" key="1">
    <source>
        <dbReference type="ARBA" id="ARBA00009792"/>
    </source>
</evidence>
<dbReference type="GO" id="GO:0046872">
    <property type="term" value="F:metal ion binding"/>
    <property type="evidence" value="ECO:0007669"/>
    <property type="project" value="UniProtKB-KW"/>
</dbReference>
<dbReference type="InterPro" id="IPR041147">
    <property type="entry name" value="GH38_C"/>
</dbReference>
<dbReference type="InterPro" id="IPR037094">
    <property type="entry name" value="Glyco_hydro_38_cen_sf"/>
</dbReference>
<dbReference type="GO" id="GO:0009313">
    <property type="term" value="P:oligosaccharide catabolic process"/>
    <property type="evidence" value="ECO:0007669"/>
    <property type="project" value="TreeGrafter"/>
</dbReference>
<accession>A0A9X2BPI7</accession>
<dbReference type="CDD" id="cd10789">
    <property type="entry name" value="GH38N_AMII_ER_cytosolic"/>
    <property type="match status" value="1"/>
</dbReference>
<dbReference type="InterPro" id="IPR015341">
    <property type="entry name" value="Glyco_hydro_38_cen"/>
</dbReference>
<dbReference type="GO" id="GO:0006013">
    <property type="term" value="P:mannose metabolic process"/>
    <property type="evidence" value="ECO:0007669"/>
    <property type="project" value="InterPro"/>
</dbReference>
<dbReference type="Pfam" id="PF17677">
    <property type="entry name" value="Glyco_hydro38C2"/>
    <property type="match status" value="1"/>
</dbReference>
<feature type="domain" description="Glycoside hydrolase family 38 central" evidence="5">
    <location>
        <begin position="265"/>
        <end position="340"/>
    </location>
</feature>
<dbReference type="GO" id="GO:0030246">
    <property type="term" value="F:carbohydrate binding"/>
    <property type="evidence" value="ECO:0007669"/>
    <property type="project" value="InterPro"/>
</dbReference>
<dbReference type="SMART" id="SM00872">
    <property type="entry name" value="Alpha-mann_mid"/>
    <property type="match status" value="1"/>
</dbReference>
<protein>
    <recommendedName>
        <fullName evidence="5">Glycoside hydrolase family 38 central domain-containing protein</fullName>
    </recommendedName>
</protein>
<dbReference type="InterPro" id="IPR011013">
    <property type="entry name" value="Gal_mutarotase_sf_dom"/>
</dbReference>
<evidence type="ECO:0000259" key="5">
    <source>
        <dbReference type="SMART" id="SM00872"/>
    </source>
</evidence>
<dbReference type="EMBL" id="JALPRK010000006">
    <property type="protein sequence ID" value="MCK8487233.1"/>
    <property type="molecule type" value="Genomic_DNA"/>
</dbReference>
<organism evidence="6 7">
    <name type="scientific">Paenibacillus mellifer</name>
    <dbReference type="NCBI Taxonomy" id="2937794"/>
    <lineage>
        <taxon>Bacteria</taxon>
        <taxon>Bacillati</taxon>
        <taxon>Bacillota</taxon>
        <taxon>Bacilli</taxon>
        <taxon>Bacillales</taxon>
        <taxon>Paenibacillaceae</taxon>
        <taxon>Paenibacillus</taxon>
    </lineage>
</organism>
<dbReference type="SUPFAM" id="SSF74650">
    <property type="entry name" value="Galactose mutarotase-like"/>
    <property type="match status" value="1"/>
</dbReference>
<reference evidence="6" key="1">
    <citation type="submission" date="2022-04" db="EMBL/GenBank/DDBJ databases">
        <authorList>
            <person name="Seo M.-J."/>
        </authorList>
    </citation>
    <scope>NUCLEOTIDE SEQUENCE</scope>
    <source>
        <strain evidence="6">MBLB2552</strain>
    </source>
</reference>
<dbReference type="SUPFAM" id="SSF88688">
    <property type="entry name" value="Families 57/38 glycoside transferase middle domain"/>
    <property type="match status" value="1"/>
</dbReference>
<dbReference type="Pfam" id="PF01074">
    <property type="entry name" value="Glyco_hydro_38N"/>
    <property type="match status" value="1"/>
</dbReference>
<evidence type="ECO:0000256" key="2">
    <source>
        <dbReference type="ARBA" id="ARBA00022723"/>
    </source>
</evidence>
<sequence>MKKLHLLSNAHLDPVWQWEWDEGASAAISTFRAAADFCEEYEGYIFNHNEAILYQWIEEYEPALFARIQTLVQQGKWHIMGGWYLQPDCNMPSGESFARQILLGREYFREKFGVKPTTAINFDSFGHTRGLVQILLQAGYDSYIFMRPDEFPALPARDFIWEGYNGSRLMAHKIEGSYNSALGKAHEKIGEWLDRHGDEPIGLILWGVGNHGGGPSRLDLDRIGEMMRRPGEFELVHSTPEAYFRELPQAKVLPSYAGDLNPRFVGCYTSMIRVKQRHRKLENELYVTEKMLSAAALRHALPYPAEELRAALRDLMTAQFHDILPGTSIQPAEEASLHLLSHGLETVSRLKTRAFFALSAGQPKARPREYPVLVYNPHPFPVKGTFECEFMLEDQNWGEGFSNPVVYRDGVPTPCQAEKEESNLNLDWRKRVVFAAELAPSSINRFDCRIEMLDNKPVPVLPEVNGAYRFRGEDLEVAINPRSGLIDEYRIHGGESLLRPGAFAALAIRDNEDPWRMDTHAFREIAGRFELMDPAEGSAFSGTRTTLPTVRVIEDGAVRTVVEAVFRYRDSFLVQTYKLPKRGTEVEIGLRVYWNEKDTMLKLAVPTVFGSHGRFRGQTAFGISDLPEDGTEAVAQKWVAVLGETPEGRRMLTCINDGTYGCDYLDGELRLSLLRSPGYCAHPIGDRPILAQDRFSPRIDQGEHRFTFWLNAGEAGDRAVRIDREAALHNERPYALSFFPSGDGELSGKLLELEDEAVQLSAFKQSEDGNGYILRLFEPTGQARSTAIAIPALGLREEVRLNGFEIATYRIDPKAGTLQSVDLDEYPTSREGANPHHAQ</sequence>
<dbReference type="InterPro" id="IPR000602">
    <property type="entry name" value="Glyco_hydro_38_N"/>
</dbReference>
<proteinExistence type="inferred from homology"/>
<dbReference type="Gene3D" id="3.20.110.10">
    <property type="entry name" value="Glycoside hydrolase 38, N terminal domain"/>
    <property type="match status" value="1"/>
</dbReference>
<gene>
    <name evidence="6" type="ORF">M0651_08630</name>
</gene>
<keyword evidence="7" id="KW-1185">Reference proteome</keyword>
<comment type="caution">
    <text evidence="6">The sequence shown here is derived from an EMBL/GenBank/DDBJ whole genome shotgun (WGS) entry which is preliminary data.</text>
</comment>
<dbReference type="RefSeq" id="WP_248551440.1">
    <property type="nucleotide sequence ID" value="NZ_JALPRK010000006.1"/>
</dbReference>
<dbReference type="InterPro" id="IPR027291">
    <property type="entry name" value="Glyco_hydro_38_N_sf"/>
</dbReference>
<keyword evidence="2" id="KW-0479">Metal-binding</keyword>
<dbReference type="Gene3D" id="1.20.1270.50">
    <property type="entry name" value="Glycoside hydrolase family 38, central domain"/>
    <property type="match status" value="1"/>
</dbReference>
<comment type="similarity">
    <text evidence="1">Belongs to the glycosyl hydrolase 38 family.</text>
</comment>
<dbReference type="Pfam" id="PF07748">
    <property type="entry name" value="Glyco_hydro_38C"/>
    <property type="match status" value="1"/>
</dbReference>
<dbReference type="InterPro" id="IPR011682">
    <property type="entry name" value="Glyco_hydro_38_C"/>
</dbReference>
<keyword evidence="3" id="KW-0378">Hydrolase</keyword>
<dbReference type="Proteomes" id="UP001139534">
    <property type="component" value="Unassembled WGS sequence"/>
</dbReference>
<dbReference type="PANTHER" id="PTHR46017">
    <property type="entry name" value="ALPHA-MANNOSIDASE 2C1"/>
    <property type="match status" value="1"/>
</dbReference>